<dbReference type="PROSITE" id="PS50921">
    <property type="entry name" value="ANTAR"/>
    <property type="match status" value="1"/>
</dbReference>
<dbReference type="InterPro" id="IPR011006">
    <property type="entry name" value="CheY-like_superfamily"/>
</dbReference>
<dbReference type="SUPFAM" id="SSF52172">
    <property type="entry name" value="CheY-like"/>
    <property type="match status" value="1"/>
</dbReference>
<sequence>MVASLRVFLTGSTREINQLIPLINSTGHKVISKSSDVVDSLRQIKNIQPDLVLIDVPPYGEDFIQLGKGLSEDGYRIILLIDYTQRDKLMKMSEMSFFPFLIKPVIKEVLPLFLDVTNNYYDHIHQLEEEVRKLKRNLMARKVIEKAKGILMETQGLTEKEAFRKIQKQSMDKRISMKRMSEAIIMAHEMNNKVNTGK</sequence>
<dbReference type="PIRSF" id="PIRSF036382">
    <property type="entry name" value="RR_antiterm"/>
    <property type="match status" value="1"/>
</dbReference>
<dbReference type="Proteomes" id="UP000285138">
    <property type="component" value="Unassembled WGS sequence"/>
</dbReference>
<dbReference type="AlphaFoldDB" id="A0A424YI71"/>
<feature type="coiled-coil region" evidence="1">
    <location>
        <begin position="117"/>
        <end position="144"/>
    </location>
</feature>
<reference evidence="3 4" key="1">
    <citation type="submission" date="2018-08" db="EMBL/GenBank/DDBJ databases">
        <title>The metabolism and importance of syntrophic acetate oxidation coupled to methane or sulfide production in haloalkaline environments.</title>
        <authorList>
            <person name="Timmers P.H.A."/>
            <person name="Vavourakis C.D."/>
            <person name="Sorokin D.Y."/>
            <person name="Sinninghe Damste J.S."/>
            <person name="Muyzer G."/>
            <person name="Stams A.J.M."/>
            <person name="Plugge C.M."/>
        </authorList>
    </citation>
    <scope>NUCLEOTIDE SEQUENCE [LARGE SCALE GENOMIC DNA]</scope>
    <source>
        <strain evidence="3">MSAO_Bac1</strain>
    </source>
</reference>
<gene>
    <name evidence="3" type="ORF">D5R97_01200</name>
</gene>
<evidence type="ECO:0000313" key="3">
    <source>
        <dbReference type="EMBL" id="RQD77985.1"/>
    </source>
</evidence>
<dbReference type="GO" id="GO:0003723">
    <property type="term" value="F:RNA binding"/>
    <property type="evidence" value="ECO:0007669"/>
    <property type="project" value="InterPro"/>
</dbReference>
<evidence type="ECO:0000259" key="2">
    <source>
        <dbReference type="PROSITE" id="PS50921"/>
    </source>
</evidence>
<comment type="caution">
    <text evidence="3">The sequence shown here is derived from an EMBL/GenBank/DDBJ whole genome shotgun (WGS) entry which is preliminary data.</text>
</comment>
<dbReference type="EMBL" id="QZAA01000043">
    <property type="protein sequence ID" value="RQD77985.1"/>
    <property type="molecule type" value="Genomic_DNA"/>
</dbReference>
<feature type="domain" description="ANTAR" evidence="2">
    <location>
        <begin position="124"/>
        <end position="185"/>
    </location>
</feature>
<accession>A0A424YI71</accession>
<dbReference type="InterPro" id="IPR005561">
    <property type="entry name" value="ANTAR"/>
</dbReference>
<name>A0A424YI71_9FIRM</name>
<dbReference type="InterPro" id="IPR036388">
    <property type="entry name" value="WH-like_DNA-bd_sf"/>
</dbReference>
<evidence type="ECO:0000313" key="4">
    <source>
        <dbReference type="Proteomes" id="UP000285138"/>
    </source>
</evidence>
<dbReference type="InterPro" id="IPR008327">
    <property type="entry name" value="Sig_transdc_resp-reg_antiterm"/>
</dbReference>
<dbReference type="Gene3D" id="1.10.10.10">
    <property type="entry name" value="Winged helix-like DNA-binding domain superfamily/Winged helix DNA-binding domain"/>
    <property type="match status" value="1"/>
</dbReference>
<protein>
    <submittedName>
        <fullName evidence="3">ANTAR domain-containing protein</fullName>
    </submittedName>
</protein>
<dbReference type="Gene3D" id="3.40.50.2300">
    <property type="match status" value="1"/>
</dbReference>
<proteinExistence type="predicted"/>
<organism evidence="3 4">
    <name type="scientific">Candidatus Syntrophonatronum acetioxidans</name>
    <dbReference type="NCBI Taxonomy" id="1795816"/>
    <lineage>
        <taxon>Bacteria</taxon>
        <taxon>Bacillati</taxon>
        <taxon>Bacillota</taxon>
        <taxon>Clostridia</taxon>
        <taxon>Eubacteriales</taxon>
        <taxon>Syntrophomonadaceae</taxon>
        <taxon>Candidatus Syntrophonatronum</taxon>
    </lineage>
</organism>
<dbReference type="SMART" id="SM01012">
    <property type="entry name" value="ANTAR"/>
    <property type="match status" value="1"/>
</dbReference>
<evidence type="ECO:0000256" key="1">
    <source>
        <dbReference type="SAM" id="Coils"/>
    </source>
</evidence>
<keyword evidence="1" id="KW-0175">Coiled coil</keyword>
<dbReference type="Pfam" id="PF03861">
    <property type="entry name" value="ANTAR"/>
    <property type="match status" value="1"/>
</dbReference>